<name>A0A8S9P0V1_BRACR</name>
<proteinExistence type="predicted"/>
<dbReference type="EMBL" id="QGKX02001521">
    <property type="protein sequence ID" value="KAF3509319.1"/>
    <property type="molecule type" value="Genomic_DNA"/>
</dbReference>
<evidence type="ECO:0000313" key="2">
    <source>
        <dbReference type="Proteomes" id="UP000712600"/>
    </source>
</evidence>
<accession>A0A8S9P0V1</accession>
<comment type="caution">
    <text evidence="1">The sequence shown here is derived from an EMBL/GenBank/DDBJ whole genome shotgun (WGS) entry which is preliminary data.</text>
</comment>
<dbReference type="Proteomes" id="UP000712600">
    <property type="component" value="Unassembled WGS sequence"/>
</dbReference>
<organism evidence="1 2">
    <name type="scientific">Brassica cretica</name>
    <name type="common">Mustard</name>
    <dbReference type="NCBI Taxonomy" id="69181"/>
    <lineage>
        <taxon>Eukaryota</taxon>
        <taxon>Viridiplantae</taxon>
        <taxon>Streptophyta</taxon>
        <taxon>Embryophyta</taxon>
        <taxon>Tracheophyta</taxon>
        <taxon>Spermatophyta</taxon>
        <taxon>Magnoliopsida</taxon>
        <taxon>eudicotyledons</taxon>
        <taxon>Gunneridae</taxon>
        <taxon>Pentapetalae</taxon>
        <taxon>rosids</taxon>
        <taxon>malvids</taxon>
        <taxon>Brassicales</taxon>
        <taxon>Brassicaceae</taxon>
        <taxon>Brassiceae</taxon>
        <taxon>Brassica</taxon>
    </lineage>
</organism>
<dbReference type="AlphaFoldDB" id="A0A8S9P0V1"/>
<gene>
    <name evidence="1" type="ORF">F2Q69_00004528</name>
</gene>
<reference evidence="1" key="1">
    <citation type="submission" date="2019-12" db="EMBL/GenBank/DDBJ databases">
        <title>Genome sequencing and annotation of Brassica cretica.</title>
        <authorList>
            <person name="Studholme D.J."/>
            <person name="Sarris P."/>
        </authorList>
    </citation>
    <scope>NUCLEOTIDE SEQUENCE</scope>
    <source>
        <strain evidence="1">PFS-109/04</strain>
        <tissue evidence="1">Leaf</tissue>
    </source>
</reference>
<evidence type="ECO:0000313" key="1">
    <source>
        <dbReference type="EMBL" id="KAF3509319.1"/>
    </source>
</evidence>
<sequence length="53" mass="6170">MNKKKVTCEAQANEFKMVDSEFQSEKTLKMEDVQILESFIQDLDDRLESLSKA</sequence>
<protein>
    <submittedName>
        <fullName evidence="1">Uncharacterized protein</fullName>
    </submittedName>
</protein>